<dbReference type="PANTHER" id="PTHR21503">
    <property type="entry name" value="F-BOX-CONTAINING HYPOTHETICAL PROTEIN C.ELEGANS"/>
    <property type="match status" value="1"/>
</dbReference>
<keyword evidence="2" id="KW-1185">Reference proteome</keyword>
<evidence type="ECO:0000313" key="2">
    <source>
        <dbReference type="Proteomes" id="UP000095282"/>
    </source>
</evidence>
<dbReference type="PANTHER" id="PTHR21503:SF8">
    <property type="entry name" value="F-BOX ASSOCIATED DOMAIN-CONTAINING PROTEIN-RELATED"/>
    <property type="match status" value="1"/>
</dbReference>
<dbReference type="WBParaSite" id="Csp11.Scaffold629.g11930.t2">
    <property type="protein sequence ID" value="Csp11.Scaffold629.g11930.t2"/>
    <property type="gene ID" value="Csp11.Scaffold629.g11930"/>
</dbReference>
<dbReference type="Proteomes" id="UP000095282">
    <property type="component" value="Unplaced"/>
</dbReference>
<dbReference type="InterPro" id="IPR012885">
    <property type="entry name" value="F-box_Sdz-33"/>
</dbReference>
<dbReference type="AlphaFoldDB" id="A0A1I7TUJ8"/>
<protein>
    <submittedName>
        <fullName evidence="3">FBA_2 domain-containing protein</fullName>
    </submittedName>
</protein>
<evidence type="ECO:0000259" key="1">
    <source>
        <dbReference type="Pfam" id="PF07735"/>
    </source>
</evidence>
<sequence length="350" mass="41280">MITWIESQFLQSCVTFLFAFLNFITFNYFKVNESWTRTSLEVDQFPLLRLPLLAREHVLCMMTPFELIDLSMTSSKAKRAVIFFSRIKSRFSVSLCMIYSSFIFIKGHENEWAYVWKRRQSLAGRSPYHIAEFSTNPRTDCLRWYDAIKEVLGCRIDDCVSRPDKSLTDWLRSNQSSIEKITLMHGDQEDFKYFFKTIKVIGKINLGHIDFRFQFPKGINHLEVQDSKFINYEQLMRLKARNIVLRWSYLTSQEINRFLKSWMSMESHLDLECFQINFCINKALNEIMDLPNKVTADPNSMERMRRCFPKYTMENGFDIRRSDGKVATVCLGRNNWIVAVLFNSSAIGTD</sequence>
<feature type="domain" description="Sdz-33 F-box" evidence="1">
    <location>
        <begin position="211"/>
        <end position="276"/>
    </location>
</feature>
<reference evidence="3" key="1">
    <citation type="submission" date="2016-11" db="UniProtKB">
        <authorList>
            <consortium name="WormBaseParasite"/>
        </authorList>
    </citation>
    <scope>IDENTIFICATION</scope>
</reference>
<name>A0A1I7TUJ8_9PELO</name>
<dbReference type="Pfam" id="PF07735">
    <property type="entry name" value="FBA_2"/>
    <property type="match status" value="1"/>
</dbReference>
<accession>A0A1I7TUJ8</accession>
<evidence type="ECO:0000313" key="3">
    <source>
        <dbReference type="WBParaSite" id="Csp11.Scaffold629.g11930.t2"/>
    </source>
</evidence>
<organism evidence="2 3">
    <name type="scientific">Caenorhabditis tropicalis</name>
    <dbReference type="NCBI Taxonomy" id="1561998"/>
    <lineage>
        <taxon>Eukaryota</taxon>
        <taxon>Metazoa</taxon>
        <taxon>Ecdysozoa</taxon>
        <taxon>Nematoda</taxon>
        <taxon>Chromadorea</taxon>
        <taxon>Rhabditida</taxon>
        <taxon>Rhabditina</taxon>
        <taxon>Rhabditomorpha</taxon>
        <taxon>Rhabditoidea</taxon>
        <taxon>Rhabditidae</taxon>
        <taxon>Peloderinae</taxon>
        <taxon>Caenorhabditis</taxon>
    </lineage>
</organism>
<proteinExistence type="predicted"/>